<protein>
    <recommendedName>
        <fullName evidence="3">4'-phosphopantetheinyl transferase superfamily protein</fullName>
    </recommendedName>
</protein>
<evidence type="ECO:0000313" key="2">
    <source>
        <dbReference type="Proteomes" id="UP000275048"/>
    </source>
</evidence>
<dbReference type="SUPFAM" id="SSF56214">
    <property type="entry name" value="4'-phosphopantetheinyl transferase"/>
    <property type="match status" value="1"/>
</dbReference>
<dbReference type="EMBL" id="RHHB01000030">
    <property type="protein sequence ID" value="RNB46744.1"/>
    <property type="molecule type" value="Genomic_DNA"/>
</dbReference>
<sequence length="212" mass="22386">MGAVADGELLELEESGTRVLVLAASRRPPSADEVLREHLAISAGVPAADVELSHACAVCGARHGRPSVVYPTTPSGRPWYADVAVSDGAIVAAVGTRHPLGVGIEPAALDSGRVIDEAAFHTLERDALDALDPARRALVRATLWARKTALLRAMGHLDFIEPSRLALSIPGEDGGVGRIVRTTPEFGSRWREVRFHDLSMPGNRAASVAVLA</sequence>
<reference evidence="1 2" key="1">
    <citation type="submission" date="2018-10" db="EMBL/GenBank/DDBJ databases">
        <title>Isolation, diversity and antibacterial activity of antinobacteria from the wheat rhizosphere soil.</title>
        <authorList>
            <person name="Sun T."/>
        </authorList>
    </citation>
    <scope>NUCLEOTIDE SEQUENCE [LARGE SCALE GENOMIC DNA]</scope>
    <source>
        <strain evidence="1 2">SJ-23</strain>
    </source>
</reference>
<name>A0A3M8A6E3_9MICO</name>
<dbReference type="Proteomes" id="UP000275048">
    <property type="component" value="Unassembled WGS sequence"/>
</dbReference>
<organism evidence="1 2">
    <name type="scientific">Agromyces tardus</name>
    <dbReference type="NCBI Taxonomy" id="2583849"/>
    <lineage>
        <taxon>Bacteria</taxon>
        <taxon>Bacillati</taxon>
        <taxon>Actinomycetota</taxon>
        <taxon>Actinomycetes</taxon>
        <taxon>Micrococcales</taxon>
        <taxon>Microbacteriaceae</taxon>
        <taxon>Agromyces</taxon>
    </lineage>
</organism>
<dbReference type="InterPro" id="IPR037143">
    <property type="entry name" value="4-PPantetheinyl_Trfase_dom_sf"/>
</dbReference>
<dbReference type="RefSeq" id="WP_122937606.1">
    <property type="nucleotide sequence ID" value="NZ_JBHSNT010000001.1"/>
</dbReference>
<dbReference type="GO" id="GO:0000287">
    <property type="term" value="F:magnesium ion binding"/>
    <property type="evidence" value="ECO:0007669"/>
    <property type="project" value="InterPro"/>
</dbReference>
<dbReference type="GO" id="GO:0008897">
    <property type="term" value="F:holo-[acyl-carrier-protein] synthase activity"/>
    <property type="evidence" value="ECO:0007669"/>
    <property type="project" value="InterPro"/>
</dbReference>
<accession>A0A3M8A6E3</accession>
<keyword evidence="2" id="KW-1185">Reference proteome</keyword>
<comment type="caution">
    <text evidence="1">The sequence shown here is derived from an EMBL/GenBank/DDBJ whole genome shotgun (WGS) entry which is preliminary data.</text>
</comment>
<dbReference type="AlphaFoldDB" id="A0A3M8A6E3"/>
<proteinExistence type="predicted"/>
<evidence type="ECO:0000313" key="1">
    <source>
        <dbReference type="EMBL" id="RNB46744.1"/>
    </source>
</evidence>
<dbReference type="OrthoDB" id="190168at2"/>
<evidence type="ECO:0008006" key="3">
    <source>
        <dbReference type="Google" id="ProtNLM"/>
    </source>
</evidence>
<gene>
    <name evidence="1" type="ORF">EDM22_13500</name>
</gene>